<dbReference type="OrthoDB" id="9810895at2"/>
<keyword evidence="1" id="KW-0732">Signal</keyword>
<accession>A0A844HGH9</accession>
<sequence>MLNPIRKTNTALLAMLLALTSLSAHAATTSREENLANPRGWSAVAGMEPQAVREMARRLPLSEQASGDQPWCGHDAEIAQTLSDDFGESRIATNASDTALWGSDLMGTWTVVLERPDATSCVIASGIGFSDAQSPQSYFTKAGLGS</sequence>
<dbReference type="EMBL" id="WMIG01000002">
    <property type="protein sequence ID" value="MTH59043.1"/>
    <property type="molecule type" value="Genomic_DNA"/>
</dbReference>
<evidence type="ECO:0000313" key="2">
    <source>
        <dbReference type="EMBL" id="MTH59043.1"/>
    </source>
</evidence>
<organism evidence="2 3">
    <name type="scientific">Paracoccus litorisediminis</name>
    <dbReference type="NCBI Taxonomy" id="2006130"/>
    <lineage>
        <taxon>Bacteria</taxon>
        <taxon>Pseudomonadati</taxon>
        <taxon>Pseudomonadota</taxon>
        <taxon>Alphaproteobacteria</taxon>
        <taxon>Rhodobacterales</taxon>
        <taxon>Paracoccaceae</taxon>
        <taxon>Paracoccus</taxon>
    </lineage>
</organism>
<keyword evidence="3" id="KW-1185">Reference proteome</keyword>
<gene>
    <name evidence="2" type="ORF">GL300_07435</name>
</gene>
<dbReference type="AlphaFoldDB" id="A0A844HGH9"/>
<reference evidence="2 3" key="1">
    <citation type="submission" date="2019-11" db="EMBL/GenBank/DDBJ databases">
        <authorList>
            <person name="Dong K."/>
        </authorList>
    </citation>
    <scope>NUCLEOTIDE SEQUENCE [LARGE SCALE GENOMIC DNA]</scope>
    <source>
        <strain evidence="2 3">NBRC 112902</strain>
    </source>
</reference>
<feature type="signal peptide" evidence="1">
    <location>
        <begin position="1"/>
        <end position="26"/>
    </location>
</feature>
<feature type="chain" id="PRO_5032462439" description="Protease inhibitor Inh" evidence="1">
    <location>
        <begin position="27"/>
        <end position="146"/>
    </location>
</feature>
<protein>
    <recommendedName>
        <fullName evidence="4">Protease inhibitor Inh</fullName>
    </recommendedName>
</protein>
<evidence type="ECO:0000313" key="3">
    <source>
        <dbReference type="Proteomes" id="UP000449846"/>
    </source>
</evidence>
<comment type="caution">
    <text evidence="2">The sequence shown here is derived from an EMBL/GenBank/DDBJ whole genome shotgun (WGS) entry which is preliminary data.</text>
</comment>
<proteinExistence type="predicted"/>
<evidence type="ECO:0008006" key="4">
    <source>
        <dbReference type="Google" id="ProtNLM"/>
    </source>
</evidence>
<evidence type="ECO:0000256" key="1">
    <source>
        <dbReference type="SAM" id="SignalP"/>
    </source>
</evidence>
<name>A0A844HGH9_9RHOB</name>
<dbReference type="RefSeq" id="WP_155038967.1">
    <property type="nucleotide sequence ID" value="NZ_JBHGCD010000002.1"/>
</dbReference>
<dbReference type="Proteomes" id="UP000449846">
    <property type="component" value="Unassembled WGS sequence"/>
</dbReference>